<dbReference type="PROSITE" id="PS50005">
    <property type="entry name" value="TPR"/>
    <property type="match status" value="1"/>
</dbReference>
<dbReference type="InterPro" id="IPR000719">
    <property type="entry name" value="Prot_kinase_dom"/>
</dbReference>
<evidence type="ECO:0000313" key="6">
    <source>
        <dbReference type="Proteomes" id="UP001470230"/>
    </source>
</evidence>
<dbReference type="InterPro" id="IPR011990">
    <property type="entry name" value="TPR-like_helical_dom_sf"/>
</dbReference>
<dbReference type="PANTHER" id="PTHR11102:SF147">
    <property type="entry name" value="SEL1L ADAPTOR SUBUNIT OF ERAD E3 UBIQUITIN LIGASE"/>
    <property type="match status" value="1"/>
</dbReference>
<dbReference type="EMBL" id="JAPFFF010000173">
    <property type="protein sequence ID" value="KAK8835359.1"/>
    <property type="molecule type" value="Genomic_DNA"/>
</dbReference>
<evidence type="ECO:0000256" key="1">
    <source>
        <dbReference type="ARBA" id="ARBA00038101"/>
    </source>
</evidence>
<reference evidence="4 6" key="1">
    <citation type="submission" date="2024-04" db="EMBL/GenBank/DDBJ databases">
        <title>Tritrichomonas musculus Genome.</title>
        <authorList>
            <person name="Alves-Ferreira E."/>
            <person name="Grigg M."/>
            <person name="Lorenzi H."/>
            <person name="Galac M."/>
        </authorList>
    </citation>
    <scope>NUCLEOTIDE SEQUENCE [LARGE SCALE GENOMIC DNA]</scope>
    <source>
        <strain evidence="4 6">EAF2021</strain>
    </source>
</reference>
<comment type="caution">
    <text evidence="4">The sequence shown here is derived from an EMBL/GenBank/DDBJ whole genome shotgun (WGS) entry which is preliminary data.</text>
</comment>
<dbReference type="SMART" id="SM00028">
    <property type="entry name" value="TPR"/>
    <property type="match status" value="7"/>
</dbReference>
<sequence length="1561" mass="182105">MQQISFLNLPEHFLLLLDQIKEETLKKIYLNFTFLYFPFHQIRENECVSEDYKDIQSFLYNYLKEFKFITYCLTKRNETKGNSTIINEKENSTSNKGLHQEIDIIFCVECHCIIIERIDLQLIKTIIDNLGSNKCSMINVGPKIEKEPRESIYFAVKEEISGFCNHLIIQKEILNNDFVELTIPPIIGYMIRRYFQPSNYFKDRSFFVFDNFQNKNEKRIKKKLTELFESGIDVKGQMIKTIVNEIKNSNFENTKYQNFKNEDLIILRKIVSTQEAHFYITIHLSSLYVFLLKKGEEDSLQHEFEFCEKYQNRFVNRFYGFLLNEKGEKIGFLYEFLSNGSLSSFIQKDENRNNVFFCLLSILRIFQAIEYLHSNGLIYRDLKPSNILINHDNIPFLSDFDTIRQPSDDMTSDIGSYLYTSPEQDEVCSYSYPTDIYSFGLVIYYLYQREHFKLSNKKFIENASTNIQNLFQRCINHSPEKRPTIQEVKMYLIEEVNSINRRALILKNKQIAQLVQFAYECVLIQSNSTGFDISNISNAILYLCCIRYSDYAAYLYKLGTFYEEGECFTKDNYKAFKSYLISSQLNNSDSMCKMGIYYRDGIFVQKSYSLAFEYFSKSSKSNNIEAIYNLGSFYFEGFFVRQNYAKAREYFELAASHNNAEALFHLGLIYHEGFGVKKDYKKAKEYYELSAKQYFSYAIHNLGVLYQNGFGVTQDYSKANSYFNLAVSLNNSASMVNLGINYFMGNGVEPDISKAEFYYKLAVQHNNDDSALKSLISNGKHIIKLTGNKNSFISLIKTVQPIKQPNELQQLCSLGFYYLYGINVDKNIGKALEYFESAAKRGDLTSMIYLGNLYFTGDFFSPNFEKSRKYFELASEHEFSYSNLMLGRFYYLGLGVNVDYYKSLKYFEISSKQNNPDALNLLGNQYCRGLGVEQDYDKARICYELAAKQRHPSALNNLGNIYFNGFGVDQNYNKAKEFYELAVQFNCSTASLNLGIIYSYGLGVQIDIEKGIQYFESAANQDDNDAYYCLGKLYMDFQNYEKAKEYFELGARINNPKSLLKLGYLYFYGLGVQKDFTKTKYYFELAAKQNDTDALAFLGMLYYEGNGVVKDIPRAKHYFKLAANGSNSKASFNLGFIYFNEKLYAKAIEYFKLAAMHNQTESLLYLGIMHFYGYGVEKDHSKAKLYIERAAANGNSTAFINLGKLCFNERDYKQSEYYFEKAAEKNDPEAFYLLANLYSNVGLNYKIDISKAIHYYTKCIEYDDKLHPIYNKYKYIANNDLGLIYLINFNDIETATQFLKEAGLNEYPHGQNNLGLLYQFYLNNMGNADYMYQRASKNNFALAQFNLGYLNEKNGNDQKAIEFYILASKNENSQLSFHNLIKTDVQFEISKTFIITLANLKIVHYYLLQSSFEEARKFFIKTCQKIETVISLLRIMSYHNKLKFLMKNSNSIYDYLNHFILILKLCGLNQQNNLNLKPVSINFTFLIDDPGKMFDYFIQNNILTSVFIKDVNDLIQTISSIIYSPPYLILFGRIKFTNLEDEEKTNHEQINELFYEGFEFN</sequence>
<keyword evidence="2" id="KW-0802">TPR repeat</keyword>
<accession>A0ABR2GN80</accession>
<name>A0ABR2GN80_9EUKA</name>
<dbReference type="Gene3D" id="1.10.510.10">
    <property type="entry name" value="Transferase(Phosphotransferase) domain 1"/>
    <property type="match status" value="1"/>
</dbReference>
<evidence type="ECO:0000256" key="2">
    <source>
        <dbReference type="PROSITE-ProRule" id="PRU00339"/>
    </source>
</evidence>
<keyword evidence="6" id="KW-1185">Reference proteome</keyword>
<dbReference type="PANTHER" id="PTHR11102">
    <property type="entry name" value="SEL-1-LIKE PROTEIN"/>
    <property type="match status" value="1"/>
</dbReference>
<dbReference type="SUPFAM" id="SSF56112">
    <property type="entry name" value="Protein kinase-like (PK-like)"/>
    <property type="match status" value="1"/>
</dbReference>
<dbReference type="Pfam" id="PF13181">
    <property type="entry name" value="TPR_8"/>
    <property type="match status" value="2"/>
</dbReference>
<dbReference type="SUPFAM" id="SSF81901">
    <property type="entry name" value="HCP-like"/>
    <property type="match status" value="5"/>
</dbReference>
<dbReference type="PROSITE" id="PS00108">
    <property type="entry name" value="PROTEIN_KINASE_ST"/>
    <property type="match status" value="1"/>
</dbReference>
<feature type="repeat" description="TPR" evidence="2">
    <location>
        <begin position="1024"/>
        <end position="1057"/>
    </location>
</feature>
<dbReference type="SMART" id="SM00220">
    <property type="entry name" value="S_TKc"/>
    <property type="match status" value="1"/>
</dbReference>
<dbReference type="Pfam" id="PF08238">
    <property type="entry name" value="Sel1"/>
    <property type="match status" value="18"/>
</dbReference>
<dbReference type="InterPro" id="IPR008271">
    <property type="entry name" value="Ser/Thr_kinase_AS"/>
</dbReference>
<evidence type="ECO:0000259" key="3">
    <source>
        <dbReference type="PROSITE" id="PS50011"/>
    </source>
</evidence>
<dbReference type="Pfam" id="PF00069">
    <property type="entry name" value="Pkinase"/>
    <property type="match status" value="1"/>
</dbReference>
<evidence type="ECO:0000313" key="4">
    <source>
        <dbReference type="EMBL" id="KAK8835359.1"/>
    </source>
</evidence>
<dbReference type="InterPro" id="IPR019734">
    <property type="entry name" value="TPR_rpt"/>
</dbReference>
<dbReference type="CDD" id="cd00180">
    <property type="entry name" value="PKc"/>
    <property type="match status" value="1"/>
</dbReference>
<gene>
    <name evidence="4" type="ORF">M9Y10_012885</name>
    <name evidence="5" type="ORF">M9Y10_033666</name>
</gene>
<dbReference type="InterPro" id="IPR050767">
    <property type="entry name" value="Sel1_AlgK"/>
</dbReference>
<comment type="similarity">
    <text evidence="1">Belongs to the sel-1 family.</text>
</comment>
<dbReference type="PROSITE" id="PS50011">
    <property type="entry name" value="PROTEIN_KINASE_DOM"/>
    <property type="match status" value="1"/>
</dbReference>
<dbReference type="SMART" id="SM00671">
    <property type="entry name" value="SEL1"/>
    <property type="match status" value="21"/>
</dbReference>
<proteinExistence type="inferred from homology"/>
<protein>
    <recommendedName>
        <fullName evidence="3">Protein kinase domain-containing protein</fullName>
    </recommendedName>
</protein>
<evidence type="ECO:0000313" key="5">
    <source>
        <dbReference type="EMBL" id="KAK8888925.1"/>
    </source>
</evidence>
<dbReference type="Gene3D" id="1.25.40.10">
    <property type="entry name" value="Tetratricopeptide repeat domain"/>
    <property type="match status" value="4"/>
</dbReference>
<feature type="domain" description="Protein kinase" evidence="3">
    <location>
        <begin position="240"/>
        <end position="492"/>
    </location>
</feature>
<dbReference type="InterPro" id="IPR011009">
    <property type="entry name" value="Kinase-like_dom_sf"/>
</dbReference>
<dbReference type="InterPro" id="IPR006597">
    <property type="entry name" value="Sel1-like"/>
</dbReference>
<dbReference type="EMBL" id="JAPFFF010000005">
    <property type="protein sequence ID" value="KAK8888925.1"/>
    <property type="molecule type" value="Genomic_DNA"/>
</dbReference>
<dbReference type="Proteomes" id="UP001470230">
    <property type="component" value="Unassembled WGS sequence"/>
</dbReference>
<organism evidence="4 6">
    <name type="scientific">Tritrichomonas musculus</name>
    <dbReference type="NCBI Taxonomy" id="1915356"/>
    <lineage>
        <taxon>Eukaryota</taxon>
        <taxon>Metamonada</taxon>
        <taxon>Parabasalia</taxon>
        <taxon>Tritrichomonadida</taxon>
        <taxon>Tritrichomonadidae</taxon>
        <taxon>Tritrichomonas</taxon>
    </lineage>
</organism>